<dbReference type="GO" id="GO:0006302">
    <property type="term" value="P:double-strand break repair"/>
    <property type="evidence" value="ECO:0007669"/>
    <property type="project" value="TreeGrafter"/>
</dbReference>
<sequence length="231" mass="26763">MIKTLHIENYRSIRRMSLELEQLNIVFGPNGTGKSNIYKAIHLMHSAAQGQFSQALANEGGILKVFWAGKTRTDQLRRMNLAVETETYEYELQVGFVERLPYPSQFQLDPVIKEETIWLSDQHRRPSARLMQRKNQTVFLNNVHHEKVTHSGTLYENESVFGQLGEPHLYPEVSQMRESLRNWRFYHEFSVSSGSAIRAPQVGFRSPVLASDGQTWPRRSRPSWRLAMNCS</sequence>
<dbReference type="InterPro" id="IPR027417">
    <property type="entry name" value="P-loop_NTPase"/>
</dbReference>
<reference evidence="2 3" key="1">
    <citation type="submission" date="2019-03" db="EMBL/GenBank/DDBJ databases">
        <authorList>
            <consortium name="Pathogen Informatics"/>
        </authorList>
    </citation>
    <scope>NUCLEOTIDE SEQUENCE [LARGE SCALE GENOMIC DNA]</scope>
    <source>
        <strain evidence="2 3">NCTC12126</strain>
    </source>
</reference>
<dbReference type="SUPFAM" id="SSF52540">
    <property type="entry name" value="P-loop containing nucleoside triphosphate hydrolases"/>
    <property type="match status" value="1"/>
</dbReference>
<dbReference type="GO" id="GO:0000731">
    <property type="term" value="P:DNA synthesis involved in DNA repair"/>
    <property type="evidence" value="ECO:0007669"/>
    <property type="project" value="TreeGrafter"/>
</dbReference>
<dbReference type="AlphaFoldDB" id="A0A484WYE5"/>
<organism evidence="2 3">
    <name type="scientific">Enterobacter cancerogenus</name>
    <dbReference type="NCBI Taxonomy" id="69218"/>
    <lineage>
        <taxon>Bacteria</taxon>
        <taxon>Pseudomonadati</taxon>
        <taxon>Pseudomonadota</taxon>
        <taxon>Gammaproteobacteria</taxon>
        <taxon>Enterobacterales</taxon>
        <taxon>Enterobacteriaceae</taxon>
        <taxon>Enterobacter</taxon>
        <taxon>Enterobacter cloacae complex</taxon>
    </lineage>
</organism>
<evidence type="ECO:0000313" key="2">
    <source>
        <dbReference type="EMBL" id="VFS15225.1"/>
    </source>
</evidence>
<protein>
    <submittedName>
        <fullName evidence="2">Putative RecF protein</fullName>
    </submittedName>
</protein>
<evidence type="ECO:0000313" key="3">
    <source>
        <dbReference type="Proteomes" id="UP000351155"/>
    </source>
</evidence>
<dbReference type="Proteomes" id="UP000351155">
    <property type="component" value="Unassembled WGS sequence"/>
</dbReference>
<accession>A0A484WYE5</accession>
<dbReference type="EMBL" id="CAADIW010000006">
    <property type="protein sequence ID" value="VFS15225.1"/>
    <property type="molecule type" value="Genomic_DNA"/>
</dbReference>
<dbReference type="Pfam" id="PF13175">
    <property type="entry name" value="AAA_15"/>
    <property type="match status" value="1"/>
</dbReference>
<evidence type="ECO:0000259" key="1">
    <source>
        <dbReference type="Pfam" id="PF13175"/>
    </source>
</evidence>
<dbReference type="Gene3D" id="3.40.50.300">
    <property type="entry name" value="P-loop containing nucleotide triphosphate hydrolases"/>
    <property type="match status" value="1"/>
</dbReference>
<dbReference type="FunFam" id="3.40.50.300:FF:002708">
    <property type="entry name" value="FeS assembly ATPase SufC"/>
    <property type="match status" value="1"/>
</dbReference>
<feature type="domain" description="Endonuclease GajA/Old nuclease/RecF-like AAA" evidence="1">
    <location>
        <begin position="1"/>
        <end position="83"/>
    </location>
</feature>
<name>A0A484WYE5_9ENTR</name>
<dbReference type="InterPro" id="IPR041685">
    <property type="entry name" value="AAA_GajA/Old/RecF-like"/>
</dbReference>
<dbReference type="PANTHER" id="PTHR32182:SF25">
    <property type="entry name" value="SLR1056 PROTEIN"/>
    <property type="match status" value="1"/>
</dbReference>
<proteinExistence type="predicted"/>
<dbReference type="PANTHER" id="PTHR32182">
    <property type="entry name" value="DNA REPLICATION AND REPAIR PROTEIN RECF"/>
    <property type="match status" value="1"/>
</dbReference>
<gene>
    <name evidence="2" type="ORF">NCTC12126_01133</name>
</gene>